<dbReference type="CDD" id="cd17906">
    <property type="entry name" value="CheX"/>
    <property type="match status" value="1"/>
</dbReference>
<organism evidence="3 4">
    <name type="scientific">Sporomusa acidovorans (strain ATCC 49682 / DSM 3132 / Mol)</name>
    <dbReference type="NCBI Taxonomy" id="1123286"/>
    <lineage>
        <taxon>Bacteria</taxon>
        <taxon>Bacillati</taxon>
        <taxon>Bacillota</taxon>
        <taxon>Negativicutes</taxon>
        <taxon>Selenomonadales</taxon>
        <taxon>Sporomusaceae</taxon>
        <taxon>Sporomusa</taxon>
    </lineage>
</organism>
<dbReference type="EMBL" id="CP155571">
    <property type="protein sequence ID" value="XFO70439.1"/>
    <property type="molecule type" value="Genomic_DNA"/>
</dbReference>
<keyword evidence="3" id="KW-0378">Hydrolase</keyword>
<protein>
    <submittedName>
        <fullName evidence="3">CheY-P phosphatase CheX</fullName>
        <ecNumber evidence="3">3.-.-.-</ecNumber>
    </submittedName>
</protein>
<dbReference type="Proteomes" id="UP000216052">
    <property type="component" value="Chromosome"/>
</dbReference>
<dbReference type="SUPFAM" id="SSF103039">
    <property type="entry name" value="CheC-like"/>
    <property type="match status" value="1"/>
</dbReference>
<dbReference type="EC" id="3.-.-.-" evidence="3"/>
<evidence type="ECO:0000259" key="2">
    <source>
        <dbReference type="Pfam" id="PF13690"/>
    </source>
</evidence>
<dbReference type="PANTHER" id="PTHR39452:SF1">
    <property type="entry name" value="CHEY-P PHOSPHATASE CHEX"/>
    <property type="match status" value="1"/>
</dbReference>
<dbReference type="GO" id="GO:0016787">
    <property type="term" value="F:hydrolase activity"/>
    <property type="evidence" value="ECO:0007669"/>
    <property type="project" value="UniProtKB-KW"/>
</dbReference>
<keyword evidence="1" id="KW-0145">Chemotaxis</keyword>
<dbReference type="Gene3D" id="3.40.1550.10">
    <property type="entry name" value="CheC-like"/>
    <property type="match status" value="1"/>
</dbReference>
<evidence type="ECO:0000313" key="3">
    <source>
        <dbReference type="EMBL" id="XFO70439.1"/>
    </source>
</evidence>
<reference evidence="3" key="1">
    <citation type="submission" date="2024-05" db="EMBL/GenBank/DDBJ databases">
        <title>Isolation and characterization of Sporomusa carbonis sp. nov., a carboxydotrophic hydrogenogen in the genus of Sporomusa isolated from a charcoal burning pile.</title>
        <authorList>
            <person name="Boeer T."/>
            <person name="Rosenbaum F."/>
            <person name="Eysell L."/>
            <person name="Mueller V."/>
            <person name="Daniel R."/>
            <person name="Poehlein A."/>
        </authorList>
    </citation>
    <scope>NUCLEOTIDE SEQUENCE [LARGE SCALE GENOMIC DNA]</scope>
    <source>
        <strain evidence="3">DSM 3132</strain>
    </source>
</reference>
<accession>A0ABZ3IX78</accession>
<dbReference type="PANTHER" id="PTHR39452">
    <property type="entry name" value="CHEY-P PHOSPHATASE CHEX"/>
    <property type="match status" value="1"/>
</dbReference>
<dbReference type="InterPro" id="IPR038756">
    <property type="entry name" value="CheX-like"/>
</dbReference>
<dbReference type="Pfam" id="PF13690">
    <property type="entry name" value="CheX"/>
    <property type="match status" value="1"/>
</dbReference>
<evidence type="ECO:0000313" key="4">
    <source>
        <dbReference type="Proteomes" id="UP000216052"/>
    </source>
</evidence>
<dbReference type="InterPro" id="IPR028051">
    <property type="entry name" value="CheX-like_dom"/>
</dbReference>
<evidence type="ECO:0000256" key="1">
    <source>
        <dbReference type="ARBA" id="ARBA00022500"/>
    </source>
</evidence>
<name>A0ABZ3IX78_SPOA4</name>
<dbReference type="InterPro" id="IPR028976">
    <property type="entry name" value="CheC-like_sf"/>
</dbReference>
<sequence length="153" mass="16254">MDVKLINPFLEAVTTVLPQLGFKEINRGGLAVKEHLIEGRGVTVLVGITKGVKGNVAYNMSTATAKKIASTMMMGMPIVEIDEMVQSAISEMVNMVTANAATNFEKQGLVVDISPPNMVVGSECAVKVSNSKYLSLDLLVDSEIIQLNIGIGS</sequence>
<keyword evidence="4" id="KW-1185">Reference proteome</keyword>
<dbReference type="RefSeq" id="WP_093796761.1">
    <property type="nucleotide sequence ID" value="NZ_CP155571.1"/>
</dbReference>
<feature type="domain" description="Chemotaxis phosphatase CheX-like" evidence="2">
    <location>
        <begin position="42"/>
        <end position="134"/>
    </location>
</feature>
<proteinExistence type="predicted"/>
<gene>
    <name evidence="3" type="primary">cheX</name>
    <name evidence="3" type="ORF">SPACI_004320</name>
</gene>